<comment type="caution">
    <text evidence="1">The sequence shown here is derived from an EMBL/GenBank/DDBJ whole genome shotgun (WGS) entry which is preliminary data.</text>
</comment>
<organism evidence="1 2">
    <name type="scientific">Planctopirus hydrillae</name>
    <dbReference type="NCBI Taxonomy" id="1841610"/>
    <lineage>
        <taxon>Bacteria</taxon>
        <taxon>Pseudomonadati</taxon>
        <taxon>Planctomycetota</taxon>
        <taxon>Planctomycetia</taxon>
        <taxon>Planctomycetales</taxon>
        <taxon>Planctomycetaceae</taxon>
        <taxon>Planctopirus</taxon>
    </lineage>
</organism>
<protein>
    <recommendedName>
        <fullName evidence="3">DUF1501 domain-containing protein</fullName>
    </recommendedName>
</protein>
<evidence type="ECO:0008006" key="3">
    <source>
        <dbReference type="Google" id="ProtNLM"/>
    </source>
</evidence>
<dbReference type="EMBL" id="LYDR01000001">
    <property type="protein sequence ID" value="ODA36850.1"/>
    <property type="molecule type" value="Genomic_DNA"/>
</dbReference>
<dbReference type="Proteomes" id="UP000094828">
    <property type="component" value="Unassembled WGS sequence"/>
</dbReference>
<dbReference type="AlphaFoldDB" id="A0A1C3EUC4"/>
<dbReference type="Pfam" id="PF07394">
    <property type="entry name" value="DUF1501"/>
    <property type="match status" value="1"/>
</dbReference>
<evidence type="ECO:0000313" key="1">
    <source>
        <dbReference type="EMBL" id="ODA36850.1"/>
    </source>
</evidence>
<dbReference type="InterPro" id="IPR017850">
    <property type="entry name" value="Alkaline_phosphatase_core_sf"/>
</dbReference>
<gene>
    <name evidence="1" type="ORF">A6X21_01905</name>
</gene>
<dbReference type="SUPFAM" id="SSF53649">
    <property type="entry name" value="Alkaline phosphatase-like"/>
    <property type="match status" value="1"/>
</dbReference>
<sequence length="430" mass="45985">MSPVIHDLVQLSRNHFTRRRLLQSTAAGMGAIAAGGLLPACLSAQAADLQQKKRSIIVLWMQGAPSQFETFDPKPGTETGGPTQAISTAASGIQIASTFPQVAKMMNEIALIRSLTNKEGNHQRATYQLHTGYIPTGSVKHPSLGANISRQIAPAGQDLPSLVTIGNAIAGIGAGYLGINYEPLHLNQAGKIPDNVAIGTSTERFDRRLGLLGQMDQQFAERGGASVVQTHRDLYSKASGMAQSKDLKVFDLDEEPAALKEAYGDTNFGRGCLLARRLVEAGVTYIEVRVGNWDTHADNFEATTRLAGEVDPAAATLIRDLKDRGLLDSTLVVWMGEFGRTPKINARTGRDHFPKAFNGFLAGAGIRGGQVIGRTSAEGTEIEDRPVTVGDLFTSICAAMKVNPKDETMSPQGRPLKVIESGEIIQGLFA</sequence>
<reference evidence="1 2" key="1">
    <citation type="submission" date="2016-05" db="EMBL/GenBank/DDBJ databases">
        <title>Genomic and physiological characterization of Planctopirus sp. isolated from fresh water lake.</title>
        <authorList>
            <person name="Subhash Y."/>
            <person name="Ramana C."/>
        </authorList>
    </citation>
    <scope>NUCLEOTIDE SEQUENCE [LARGE SCALE GENOMIC DNA]</scope>
    <source>
        <strain evidence="1 2">JC280</strain>
    </source>
</reference>
<proteinExistence type="predicted"/>
<name>A0A1C3EUC4_9PLAN</name>
<dbReference type="RefSeq" id="WP_068845175.1">
    <property type="nucleotide sequence ID" value="NZ_LYDR01000001.1"/>
</dbReference>
<dbReference type="OrthoDB" id="127333at2"/>
<accession>A0A1C3EUC4</accession>
<dbReference type="InterPro" id="IPR006311">
    <property type="entry name" value="TAT_signal"/>
</dbReference>
<evidence type="ECO:0000313" key="2">
    <source>
        <dbReference type="Proteomes" id="UP000094828"/>
    </source>
</evidence>
<dbReference type="PROSITE" id="PS51318">
    <property type="entry name" value="TAT"/>
    <property type="match status" value="1"/>
</dbReference>
<dbReference type="PANTHER" id="PTHR43737">
    <property type="entry name" value="BLL7424 PROTEIN"/>
    <property type="match status" value="1"/>
</dbReference>
<keyword evidence="2" id="KW-1185">Reference proteome</keyword>
<dbReference type="PANTHER" id="PTHR43737:SF1">
    <property type="entry name" value="DUF1501 DOMAIN-CONTAINING PROTEIN"/>
    <property type="match status" value="1"/>
</dbReference>
<dbReference type="STRING" id="1841610.A6X21_01905"/>
<dbReference type="InterPro" id="IPR010869">
    <property type="entry name" value="DUF1501"/>
</dbReference>